<gene>
    <name evidence="1" type="ORF">ADK34_14075</name>
</gene>
<reference evidence="1 2" key="1">
    <citation type="submission" date="2015-06" db="EMBL/GenBank/DDBJ databases">
        <authorList>
            <person name="Hoefler B.C."/>
            <person name="Straight P.D."/>
        </authorList>
    </citation>
    <scope>NUCLEOTIDE SEQUENCE [LARGE SCALE GENOMIC DNA]</scope>
    <source>
        <strain evidence="1 2">NRRL 3427</strain>
    </source>
</reference>
<evidence type="ECO:0000313" key="2">
    <source>
        <dbReference type="Proteomes" id="UP000037023"/>
    </source>
</evidence>
<organism evidence="1 2">
    <name type="scientific">Streptomyces viridochromogenes</name>
    <dbReference type="NCBI Taxonomy" id="1938"/>
    <lineage>
        <taxon>Bacteria</taxon>
        <taxon>Bacillati</taxon>
        <taxon>Actinomycetota</taxon>
        <taxon>Actinomycetes</taxon>
        <taxon>Kitasatosporales</taxon>
        <taxon>Streptomycetaceae</taxon>
        <taxon>Streptomyces</taxon>
    </lineage>
</organism>
<dbReference type="Proteomes" id="UP000037023">
    <property type="component" value="Unassembled WGS sequence"/>
</dbReference>
<dbReference type="EMBL" id="LGUP01000119">
    <property type="protein sequence ID" value="KOG28019.1"/>
    <property type="molecule type" value="Genomic_DNA"/>
</dbReference>
<dbReference type="RefSeq" id="WP_033201511.1">
    <property type="nucleotide sequence ID" value="NZ_LGUP01000119.1"/>
</dbReference>
<proteinExistence type="predicted"/>
<protein>
    <submittedName>
        <fullName evidence="1">Uncharacterized protein</fullName>
    </submittedName>
</protein>
<dbReference type="OrthoDB" id="4184981at2"/>
<name>A0A0L8KQK1_STRVR</name>
<dbReference type="PATRIC" id="fig|1938.6.peg.3048"/>
<comment type="caution">
    <text evidence="1">The sequence shown here is derived from an EMBL/GenBank/DDBJ whole genome shotgun (WGS) entry which is preliminary data.</text>
</comment>
<sequence length="202" mass="22043">MHSTVSPFTLRPWQEGKGYERRVGWRGESAEFGGVTVEAPLRQTTPQVAVSELRGGLLPTASYETRGIHTDVARLPTLNRATLRVGDALVSMTRNRLGATARQRALHLRYGGDRYRLWARDRRSWVLTREADDEDPGVTVAIRGAGRGSRRRLDVTVSGRAGGADLSLALVFAGVDRAALTRGGAVRAGLSRVGGFWAESQY</sequence>
<dbReference type="AlphaFoldDB" id="A0A0L8KQK1"/>
<accession>A0A0L8KQK1</accession>
<evidence type="ECO:0000313" key="1">
    <source>
        <dbReference type="EMBL" id="KOG28019.1"/>
    </source>
</evidence>